<keyword evidence="1" id="KW-0472">Membrane</keyword>
<evidence type="ECO:0008006" key="4">
    <source>
        <dbReference type="Google" id="ProtNLM"/>
    </source>
</evidence>
<dbReference type="EMBL" id="CP065959">
    <property type="protein sequence ID" value="QQC91073.1"/>
    <property type="molecule type" value="Genomic_DNA"/>
</dbReference>
<keyword evidence="1" id="KW-1133">Transmembrane helix</keyword>
<dbReference type="AlphaFoldDB" id="A0A7T4PIW3"/>
<dbReference type="RefSeq" id="WP_198503496.1">
    <property type="nucleotide sequence ID" value="NZ_CP065959.1"/>
</dbReference>
<organism evidence="2 3">
    <name type="scientific">Streptomyces alfalfae</name>
    <dbReference type="NCBI Taxonomy" id="1642299"/>
    <lineage>
        <taxon>Bacteria</taxon>
        <taxon>Bacillati</taxon>
        <taxon>Actinomycetota</taxon>
        <taxon>Actinomycetes</taxon>
        <taxon>Kitasatosporales</taxon>
        <taxon>Streptomycetaceae</taxon>
        <taxon>Streptomyces</taxon>
    </lineage>
</organism>
<protein>
    <recommendedName>
        <fullName evidence="4">DUF3040 domain-containing protein</fullName>
    </recommendedName>
</protein>
<keyword evidence="1" id="KW-0812">Transmembrane</keyword>
<gene>
    <name evidence="2" type="ORF">I8755_23685</name>
</gene>
<dbReference type="Proteomes" id="UP000596130">
    <property type="component" value="Chromosome"/>
</dbReference>
<feature type="transmembrane region" description="Helical" evidence="1">
    <location>
        <begin position="46"/>
        <end position="65"/>
    </location>
</feature>
<accession>A0A7T4PIW3</accession>
<evidence type="ECO:0000313" key="2">
    <source>
        <dbReference type="EMBL" id="QQC91073.1"/>
    </source>
</evidence>
<sequence length="83" mass="9490">MSQYERREVAVRRLLEGAPPSVPPELCEEALRRGGRRLRRRRAVRGLLWLALFAAVVAFSVWASVAQPWVEPPAETTPPLTRW</sequence>
<evidence type="ECO:0000256" key="1">
    <source>
        <dbReference type="SAM" id="Phobius"/>
    </source>
</evidence>
<name>A0A7T4PIW3_9ACTN</name>
<evidence type="ECO:0000313" key="3">
    <source>
        <dbReference type="Proteomes" id="UP000596130"/>
    </source>
</evidence>
<proteinExistence type="predicted"/>
<reference evidence="2 3" key="1">
    <citation type="submission" date="2020-12" db="EMBL/GenBank/DDBJ databases">
        <title>Identification and biosynthesis of polyene macrolides produced by Streptomyces alfalfae Men-myco-93-63.</title>
        <authorList>
            <person name="Liu D."/>
            <person name="Li Y."/>
            <person name="Liu L."/>
            <person name="Han X."/>
            <person name="Shen F."/>
        </authorList>
    </citation>
    <scope>NUCLEOTIDE SEQUENCE [LARGE SCALE GENOMIC DNA]</scope>
    <source>
        <strain evidence="2 3">Men-myco-93-63</strain>
    </source>
</reference>